<organism evidence="2 3">
    <name type="scientific">Oikopleura dioica</name>
    <name type="common">Tunicate</name>
    <dbReference type="NCBI Taxonomy" id="34765"/>
    <lineage>
        <taxon>Eukaryota</taxon>
        <taxon>Metazoa</taxon>
        <taxon>Chordata</taxon>
        <taxon>Tunicata</taxon>
        <taxon>Appendicularia</taxon>
        <taxon>Copelata</taxon>
        <taxon>Oikopleuridae</taxon>
        <taxon>Oikopleura</taxon>
    </lineage>
</organism>
<gene>
    <name evidence="2" type="ORF">OKIOD_LOCUS17097</name>
</gene>
<dbReference type="PANTHER" id="PTHR21345">
    <property type="entry name" value="SPIRE"/>
    <property type="match status" value="1"/>
</dbReference>
<dbReference type="PANTHER" id="PTHR21345:SF3">
    <property type="entry name" value="PROTEIN SPIRE"/>
    <property type="match status" value="1"/>
</dbReference>
<protein>
    <submittedName>
        <fullName evidence="2">Oidioi.mRNA.OKI2018_I69.chr2.g8332.t1.cds</fullName>
    </submittedName>
</protein>
<dbReference type="EMBL" id="OU015567">
    <property type="protein sequence ID" value="CAG5114270.1"/>
    <property type="molecule type" value="Genomic_DNA"/>
</dbReference>
<dbReference type="InterPro" id="IPR029901">
    <property type="entry name" value="Spire"/>
</dbReference>
<dbReference type="Proteomes" id="UP001158576">
    <property type="component" value="Chromosome 2"/>
</dbReference>
<dbReference type="Gene3D" id="3.30.40.10">
    <property type="entry name" value="Zinc/RING finger domain, C3HC4 (zinc finger)"/>
    <property type="match status" value="1"/>
</dbReference>
<proteinExistence type="predicted"/>
<sequence length="252" mass="29169">MDLLDQNGEADELRDEYGSPRRFRSPTRTPPPGQRMIKSMSTQSTPSHRRNFHHEEWRPPVMAEMETSSTVKRSATMTAIPQAQRRHDILVGSKTHELWSHPMECLKLTVRELSHIRQVFSRAEIEKFHSQNQTKLYELLSKEQICLNCKIQRFNWMSWAYPCDICAAKVCKKCLRKVASPVDEVQEAAAYMLYPLDTPENQVNWDEGGKKLSVCDSCVELLSHLVENARKALEARGRQSMVSRKTLYPTHQ</sequence>
<dbReference type="InterPro" id="IPR011011">
    <property type="entry name" value="Znf_FYVE_PHD"/>
</dbReference>
<evidence type="ECO:0000256" key="1">
    <source>
        <dbReference type="SAM" id="MobiDB-lite"/>
    </source>
</evidence>
<reference evidence="2 3" key="1">
    <citation type="submission" date="2021-04" db="EMBL/GenBank/DDBJ databases">
        <authorList>
            <person name="Bliznina A."/>
        </authorList>
    </citation>
    <scope>NUCLEOTIDE SEQUENCE [LARGE SCALE GENOMIC DNA]</scope>
</reference>
<feature type="region of interest" description="Disordered" evidence="1">
    <location>
        <begin position="1"/>
        <end position="56"/>
    </location>
</feature>
<evidence type="ECO:0000313" key="2">
    <source>
        <dbReference type="EMBL" id="CAG5114270.1"/>
    </source>
</evidence>
<evidence type="ECO:0000313" key="3">
    <source>
        <dbReference type="Proteomes" id="UP001158576"/>
    </source>
</evidence>
<name>A0ABN7TB62_OIKDI</name>
<dbReference type="SUPFAM" id="SSF57903">
    <property type="entry name" value="FYVE/PHD zinc finger"/>
    <property type="match status" value="1"/>
</dbReference>
<keyword evidence="3" id="KW-1185">Reference proteome</keyword>
<dbReference type="InterPro" id="IPR013083">
    <property type="entry name" value="Znf_RING/FYVE/PHD"/>
</dbReference>
<accession>A0ABN7TB62</accession>